<dbReference type="PROSITE" id="PS51257">
    <property type="entry name" value="PROKAR_LIPOPROTEIN"/>
    <property type="match status" value="1"/>
</dbReference>
<organism evidence="2 3">
    <name type="scientific">Mesobacillus selenatarsenatis (strain DSM 18680 / JCM 14380 / FERM P-15431 / SF-1)</name>
    <dbReference type="NCBI Taxonomy" id="1321606"/>
    <lineage>
        <taxon>Bacteria</taxon>
        <taxon>Bacillati</taxon>
        <taxon>Bacillota</taxon>
        <taxon>Bacilli</taxon>
        <taxon>Bacillales</taxon>
        <taxon>Bacillaceae</taxon>
        <taxon>Mesobacillus</taxon>
    </lineage>
</organism>
<dbReference type="EMBL" id="BASE01000028">
    <property type="protein sequence ID" value="GAM13223.1"/>
    <property type="molecule type" value="Genomic_DNA"/>
</dbReference>
<evidence type="ECO:0000256" key="1">
    <source>
        <dbReference type="SAM" id="SignalP"/>
    </source>
</evidence>
<dbReference type="RefSeq" id="WP_156972617.1">
    <property type="nucleotide sequence ID" value="NZ_BASE01000028.1"/>
</dbReference>
<dbReference type="AlphaFoldDB" id="A0A0A8WZX0"/>
<dbReference type="OrthoDB" id="2923048at2"/>
<name>A0A0A8WZX0_MESS1</name>
<dbReference type="STRING" id="1321606.SAMD00020551_1361"/>
<evidence type="ECO:0000313" key="2">
    <source>
        <dbReference type="EMBL" id="GAM13223.1"/>
    </source>
</evidence>
<sequence length="58" mass="6297">MKKLGFLMMLLMIGAFLSGCSEDKSESTGLSLPDENGEEVSFENMDKPALVFFFTGVG</sequence>
<reference evidence="2 3" key="1">
    <citation type="submission" date="2013-06" db="EMBL/GenBank/DDBJ databases">
        <title>Whole genome shotgun sequence of Bacillus selenatarsenatis SF-1.</title>
        <authorList>
            <person name="Kuroda M."/>
            <person name="Sei K."/>
            <person name="Yamashita M."/>
            <person name="Ike M."/>
        </authorList>
    </citation>
    <scope>NUCLEOTIDE SEQUENCE [LARGE SCALE GENOMIC DNA]</scope>
    <source>
        <strain evidence="2 3">SF-1</strain>
    </source>
</reference>
<protein>
    <submittedName>
        <fullName evidence="2">Uncharacterized protein</fullName>
    </submittedName>
</protein>
<keyword evidence="3" id="KW-1185">Reference proteome</keyword>
<gene>
    <name evidence="2" type="ORF">SAMD00020551_1361</name>
</gene>
<feature type="signal peptide" evidence="1">
    <location>
        <begin position="1"/>
        <end position="21"/>
    </location>
</feature>
<evidence type="ECO:0000313" key="3">
    <source>
        <dbReference type="Proteomes" id="UP000031014"/>
    </source>
</evidence>
<proteinExistence type="predicted"/>
<dbReference type="Proteomes" id="UP000031014">
    <property type="component" value="Unassembled WGS sequence"/>
</dbReference>
<keyword evidence="1" id="KW-0732">Signal</keyword>
<feature type="chain" id="PRO_5039188531" evidence="1">
    <location>
        <begin position="22"/>
        <end position="58"/>
    </location>
</feature>
<comment type="caution">
    <text evidence="2">The sequence shown here is derived from an EMBL/GenBank/DDBJ whole genome shotgun (WGS) entry which is preliminary data.</text>
</comment>
<accession>A0A0A8WZX0</accession>